<gene>
    <name evidence="4" type="ORF">L596_004585</name>
</gene>
<sequence>MFVDAEAEGYELRRRAPPAFRKSDGDIIIKKKTSVESYTDRVMKLLNGKMDSVAIHAIGNACNNALLIALRVQNRNVGSIAFDMLQTSVEVTDDLIPYMDDRDFINQTRVVSSVHICIYRDGTYVTEIQEVDE</sequence>
<dbReference type="GO" id="GO:0005655">
    <property type="term" value="C:nucleolar ribonuclease P complex"/>
    <property type="evidence" value="ECO:0007669"/>
    <property type="project" value="InterPro"/>
</dbReference>
<dbReference type="PANTHER" id="PTHR15314:SF1">
    <property type="entry name" value="RIBONUCLEASE P PROTEIN SUBUNIT P20"/>
    <property type="match status" value="1"/>
</dbReference>
<evidence type="ECO:0000313" key="4">
    <source>
        <dbReference type="EMBL" id="TMS37705.1"/>
    </source>
</evidence>
<protein>
    <submittedName>
        <fullName evidence="4">Uncharacterized protein</fullName>
    </submittedName>
</protein>
<dbReference type="Proteomes" id="UP000298663">
    <property type="component" value="Chromosome X"/>
</dbReference>
<proteinExistence type="predicted"/>
<keyword evidence="3" id="KW-0539">Nucleus</keyword>
<dbReference type="GO" id="GO:0003676">
    <property type="term" value="F:nucleic acid binding"/>
    <property type="evidence" value="ECO:0007669"/>
    <property type="project" value="InterPro"/>
</dbReference>
<dbReference type="STRING" id="34508.A0A4U8UXS1"/>
<dbReference type="PANTHER" id="PTHR15314">
    <property type="entry name" value="RIBONUCLEASE P PROTEIN SUBUNIT P20"/>
    <property type="match status" value="1"/>
</dbReference>
<evidence type="ECO:0000256" key="3">
    <source>
        <dbReference type="ARBA" id="ARBA00023242"/>
    </source>
</evidence>
<keyword evidence="5" id="KW-1185">Reference proteome</keyword>
<dbReference type="OrthoDB" id="416729at2759"/>
<dbReference type="InterPro" id="IPR014612">
    <property type="entry name" value="Pop7/Rpp20"/>
</dbReference>
<reference evidence="4 5" key="2">
    <citation type="journal article" date="2019" name="G3 (Bethesda)">
        <title>Hybrid Assembly of the Genome of the Entomopathogenic Nematode Steinernema carpocapsae Identifies the X-Chromosome.</title>
        <authorList>
            <person name="Serra L."/>
            <person name="Macchietto M."/>
            <person name="Macias-Munoz A."/>
            <person name="McGill C.J."/>
            <person name="Rodriguez I.M."/>
            <person name="Rodriguez B."/>
            <person name="Murad R."/>
            <person name="Mortazavi A."/>
        </authorList>
    </citation>
    <scope>NUCLEOTIDE SEQUENCE [LARGE SCALE GENOMIC DNA]</scope>
    <source>
        <strain evidence="4 5">ALL</strain>
    </source>
</reference>
<evidence type="ECO:0000313" key="5">
    <source>
        <dbReference type="Proteomes" id="UP000298663"/>
    </source>
</evidence>
<keyword evidence="2" id="KW-0819">tRNA processing</keyword>
<organism evidence="4 5">
    <name type="scientific">Steinernema carpocapsae</name>
    <name type="common">Entomopathogenic nematode</name>
    <dbReference type="NCBI Taxonomy" id="34508"/>
    <lineage>
        <taxon>Eukaryota</taxon>
        <taxon>Metazoa</taxon>
        <taxon>Ecdysozoa</taxon>
        <taxon>Nematoda</taxon>
        <taxon>Chromadorea</taxon>
        <taxon>Rhabditida</taxon>
        <taxon>Tylenchina</taxon>
        <taxon>Panagrolaimomorpha</taxon>
        <taxon>Strongyloidoidea</taxon>
        <taxon>Steinernematidae</taxon>
        <taxon>Steinernema</taxon>
    </lineage>
</organism>
<comment type="subcellular location">
    <subcellularLocation>
        <location evidence="1">Nucleus</location>
        <location evidence="1">Nucleolus</location>
    </subcellularLocation>
</comment>
<accession>A0A4U8UXS1</accession>
<dbReference type="AlphaFoldDB" id="A0A4U8UXS1"/>
<dbReference type="EMBL" id="AZBU02000001">
    <property type="protein sequence ID" value="TMS37705.1"/>
    <property type="molecule type" value="Genomic_DNA"/>
</dbReference>
<evidence type="ECO:0000256" key="2">
    <source>
        <dbReference type="ARBA" id="ARBA00022694"/>
    </source>
</evidence>
<dbReference type="GO" id="GO:0000172">
    <property type="term" value="C:ribonuclease MRP complex"/>
    <property type="evidence" value="ECO:0007669"/>
    <property type="project" value="InterPro"/>
</dbReference>
<dbReference type="SUPFAM" id="SSF82704">
    <property type="entry name" value="AlbA-like"/>
    <property type="match status" value="1"/>
</dbReference>
<dbReference type="Gene3D" id="3.30.110.20">
    <property type="entry name" value="Alba-like domain"/>
    <property type="match status" value="1"/>
</dbReference>
<name>A0A4U8UXS1_STECR</name>
<dbReference type="InterPro" id="IPR036882">
    <property type="entry name" value="Alba-like_dom_sf"/>
</dbReference>
<dbReference type="GO" id="GO:0001682">
    <property type="term" value="P:tRNA 5'-leader removal"/>
    <property type="evidence" value="ECO:0007669"/>
    <property type="project" value="InterPro"/>
</dbReference>
<reference evidence="4 5" key="1">
    <citation type="journal article" date="2015" name="Genome Biol.">
        <title>Comparative genomics of Steinernema reveals deeply conserved gene regulatory networks.</title>
        <authorList>
            <person name="Dillman A.R."/>
            <person name="Macchietto M."/>
            <person name="Porter C.F."/>
            <person name="Rogers A."/>
            <person name="Williams B."/>
            <person name="Antoshechkin I."/>
            <person name="Lee M.M."/>
            <person name="Goodwin Z."/>
            <person name="Lu X."/>
            <person name="Lewis E.E."/>
            <person name="Goodrich-Blair H."/>
            <person name="Stock S.P."/>
            <person name="Adams B.J."/>
            <person name="Sternberg P.W."/>
            <person name="Mortazavi A."/>
        </authorList>
    </citation>
    <scope>NUCLEOTIDE SEQUENCE [LARGE SCALE GENOMIC DNA]</scope>
    <source>
        <strain evidence="4 5">ALL</strain>
    </source>
</reference>
<dbReference type="EMBL" id="CM016762">
    <property type="protein sequence ID" value="TMS37705.1"/>
    <property type="molecule type" value="Genomic_DNA"/>
</dbReference>
<evidence type="ECO:0000256" key="1">
    <source>
        <dbReference type="ARBA" id="ARBA00004604"/>
    </source>
</evidence>
<dbReference type="Pfam" id="PF12328">
    <property type="entry name" value="Rpp20"/>
    <property type="match status" value="1"/>
</dbReference>
<comment type="caution">
    <text evidence="4">The sequence shown here is derived from an EMBL/GenBank/DDBJ whole genome shotgun (WGS) entry which is preliminary data.</text>
</comment>